<feature type="region of interest" description="Disordered" evidence="1">
    <location>
        <begin position="163"/>
        <end position="182"/>
    </location>
</feature>
<dbReference type="STRING" id="1547922.ISF6_0662"/>
<comment type="caution">
    <text evidence="3">The sequence shown here is derived from an EMBL/GenBank/DDBJ whole genome shotgun (WGS) entry which is preliminary data.</text>
</comment>
<evidence type="ECO:0000256" key="2">
    <source>
        <dbReference type="SAM" id="SignalP"/>
    </source>
</evidence>
<gene>
    <name evidence="3" type="ORF">ISF6_0662</name>
</gene>
<evidence type="ECO:0008006" key="5">
    <source>
        <dbReference type="Google" id="ProtNLM"/>
    </source>
</evidence>
<dbReference type="Proteomes" id="UP000037660">
    <property type="component" value="Unassembled WGS sequence"/>
</dbReference>
<sequence length="196" mass="20440">MTKLSLALAITVLCSACATMQPALPESYRGPVAKVKDSMANVTSKQGDFCVLHSIDGRPISNAINETIERGRGMGLNLHAWLTDRRIPAAAVRAGLKCQTVHAAPILAMIGTVQSVEGTVDFAPKPDGSYIVKGVLAPTGSSVWIEDAGSGEVVTAKVTSAKQGPVAQRADPMTGRSQARVSSLPAFVRSPSQVAM</sequence>
<dbReference type="EMBL" id="BBYR01000013">
    <property type="protein sequence ID" value="GAP35097.1"/>
    <property type="molecule type" value="Genomic_DNA"/>
</dbReference>
<dbReference type="OrthoDB" id="8723891at2"/>
<evidence type="ECO:0000256" key="1">
    <source>
        <dbReference type="SAM" id="MobiDB-lite"/>
    </source>
</evidence>
<feature type="chain" id="PRO_5005513499" description="FlgO domain-containing protein" evidence="2">
    <location>
        <begin position="19"/>
        <end position="196"/>
    </location>
</feature>
<evidence type="ECO:0000313" key="4">
    <source>
        <dbReference type="Proteomes" id="UP000037660"/>
    </source>
</evidence>
<dbReference type="RefSeq" id="WP_054019173.1">
    <property type="nucleotide sequence ID" value="NZ_BBYR01000013.1"/>
</dbReference>
<feature type="signal peptide" evidence="2">
    <location>
        <begin position="1"/>
        <end position="18"/>
    </location>
</feature>
<evidence type="ECO:0000313" key="3">
    <source>
        <dbReference type="EMBL" id="GAP35097.1"/>
    </source>
</evidence>
<proteinExistence type="predicted"/>
<reference evidence="3 4" key="2">
    <citation type="journal article" date="2016" name="Science">
        <title>A bacterium that degrades and assimilates poly(ethylene terephthalate).</title>
        <authorList>
            <person name="Yoshida S."/>
            <person name="Hiraga K."/>
            <person name="Takehana T."/>
            <person name="Taniguchi I."/>
            <person name="Yamaji H."/>
            <person name="Maeda Y."/>
            <person name="Toyohara K."/>
            <person name="Miyamoto K."/>
            <person name="Kimura Y."/>
            <person name="Oda K."/>
        </authorList>
    </citation>
    <scope>NUCLEOTIDE SEQUENCE [LARGE SCALE GENOMIC DNA]</scope>
    <source>
        <strain evidence="4">NBRC 110686 / TISTR 2288 / 201-F6</strain>
    </source>
</reference>
<keyword evidence="2" id="KW-0732">Signal</keyword>
<keyword evidence="4" id="KW-1185">Reference proteome</keyword>
<dbReference type="AlphaFoldDB" id="A0A0K8NXH0"/>
<name>A0A0K8NXH0_PISS1</name>
<protein>
    <recommendedName>
        <fullName evidence="5">FlgO domain-containing protein</fullName>
    </recommendedName>
</protein>
<organism evidence="3 4">
    <name type="scientific">Piscinibacter sakaiensis</name>
    <name type="common">Ideonella sakaiensis</name>
    <dbReference type="NCBI Taxonomy" id="1547922"/>
    <lineage>
        <taxon>Bacteria</taxon>
        <taxon>Pseudomonadati</taxon>
        <taxon>Pseudomonadota</taxon>
        <taxon>Betaproteobacteria</taxon>
        <taxon>Burkholderiales</taxon>
        <taxon>Sphaerotilaceae</taxon>
        <taxon>Piscinibacter</taxon>
    </lineage>
</organism>
<reference evidence="4" key="1">
    <citation type="submission" date="2015-07" db="EMBL/GenBank/DDBJ databases">
        <title>Discovery of a poly(ethylene terephthalate assimilation.</title>
        <authorList>
            <person name="Yoshida S."/>
            <person name="Hiraga K."/>
            <person name="Takehana T."/>
            <person name="Taniguchi I."/>
            <person name="Yamaji H."/>
            <person name="Maeda Y."/>
            <person name="Toyohara K."/>
            <person name="Miyamoto K."/>
            <person name="Kimura Y."/>
            <person name="Oda K."/>
        </authorList>
    </citation>
    <scope>NUCLEOTIDE SEQUENCE [LARGE SCALE GENOMIC DNA]</scope>
    <source>
        <strain evidence="4">NBRC 110686 / TISTR 2288 / 201-F6</strain>
    </source>
</reference>
<accession>A0A0K8NXH0</accession>